<keyword evidence="1" id="KW-0472">Membrane</keyword>
<dbReference type="InterPro" id="IPR011990">
    <property type="entry name" value="TPR-like_helical_dom_sf"/>
</dbReference>
<sequence>MDSLILGYRDPIVGVIFFFFLIFLISFITYSYGLYKEREGRKEYRKLSKRFELGKLKENDYVNLYKTYNLPFDSILLLANTFLHKGDLNRAISVYLALLEVVQDRVKKEELLEVLGATYLKGGFLQRSNDIFLQILKFSPRNKNALTNLILVNEKMKNYTKAKEICNSLEELEVDLSLEKIYFDYMIILNDPVLTNEKRTKKLYELYLDNKVLERVFLNFIINFNKEFFYKNINEFNFEDIIDILWYLPKDEIDFKAIENIPFLQELYTSKGYINSVDSSLDFDLDLLILINRHKDRKKGDLNFEFICNSCKQSSPFYDTRCPNCHSILSLKVKHHLVKGFINTNQSLQ</sequence>
<dbReference type="STRING" id="28200.GCA_001572935_01472"/>
<dbReference type="EMBL" id="QEYI01000001">
    <property type="protein sequence ID" value="PWE23176.1"/>
    <property type="molecule type" value="Genomic_DNA"/>
</dbReference>
<comment type="caution">
    <text evidence="2">The sequence shown here is derived from an EMBL/GenBank/DDBJ whole genome shotgun (WGS) entry which is preliminary data.</text>
</comment>
<evidence type="ECO:0000313" key="2">
    <source>
        <dbReference type="EMBL" id="PWE23176.1"/>
    </source>
</evidence>
<keyword evidence="1" id="KW-0812">Transmembrane</keyword>
<dbReference type="Gene3D" id="1.25.40.10">
    <property type="entry name" value="Tetratricopeptide repeat domain"/>
    <property type="match status" value="1"/>
</dbReference>
<dbReference type="Proteomes" id="UP000245014">
    <property type="component" value="Unassembled WGS sequence"/>
</dbReference>
<organism evidence="2 3">
    <name type="scientific">Aliarcobacter skirrowii</name>
    <dbReference type="NCBI Taxonomy" id="28200"/>
    <lineage>
        <taxon>Bacteria</taxon>
        <taxon>Pseudomonadati</taxon>
        <taxon>Campylobacterota</taxon>
        <taxon>Epsilonproteobacteria</taxon>
        <taxon>Campylobacterales</taxon>
        <taxon>Arcobacteraceae</taxon>
        <taxon>Aliarcobacter</taxon>
    </lineage>
</organism>
<keyword evidence="1" id="KW-1133">Transmembrane helix</keyword>
<name>A0A2U2C2C6_9BACT</name>
<proteinExistence type="predicted"/>
<feature type="transmembrane region" description="Helical" evidence="1">
    <location>
        <begin position="12"/>
        <end position="35"/>
    </location>
</feature>
<evidence type="ECO:0000313" key="3">
    <source>
        <dbReference type="Proteomes" id="UP000245014"/>
    </source>
</evidence>
<accession>A0A2U2C2C6</accession>
<dbReference type="AlphaFoldDB" id="A0A2U2C2C6"/>
<gene>
    <name evidence="2" type="ORF">DF188_00395</name>
</gene>
<reference evidence="2 3" key="1">
    <citation type="submission" date="2018-05" db="EMBL/GenBank/DDBJ databases">
        <title>Antimicrobial susceptibility testing and genomic analysis of Arcobacter skirrowii strains and one Arcobacter butzleri isolated from German poultry farms.</title>
        <authorList>
            <person name="Haenel I."/>
            <person name="Hotzel H."/>
            <person name="Tomaso H."/>
            <person name="Busch A."/>
        </authorList>
    </citation>
    <scope>NUCLEOTIDE SEQUENCE [LARGE SCALE GENOMIC DNA]</scope>
    <source>
        <strain evidence="3">v</strain>
    </source>
</reference>
<protein>
    <submittedName>
        <fullName evidence="2">Tetratricopeptide repeat protein</fullName>
    </submittedName>
</protein>
<dbReference type="RefSeq" id="WP_109065235.1">
    <property type="nucleotide sequence ID" value="NZ_JAUQUS010000001.1"/>
</dbReference>
<dbReference type="SUPFAM" id="SSF48452">
    <property type="entry name" value="TPR-like"/>
    <property type="match status" value="1"/>
</dbReference>
<evidence type="ECO:0000256" key="1">
    <source>
        <dbReference type="SAM" id="Phobius"/>
    </source>
</evidence>